<gene>
    <name evidence="2" type="ORF">FJM01_00205</name>
</gene>
<reference evidence="2 3" key="1">
    <citation type="submission" date="2019-06" db="EMBL/GenBank/DDBJ databases">
        <title>A comparative genomics study of ostrich specific Mycoplasmas.</title>
        <authorList>
            <person name="Botes A."/>
            <person name="Nel T."/>
        </authorList>
    </citation>
    <scope>NUCLEOTIDE SEQUENCE [LARGE SCALE GENOMIC DNA]</scope>
    <source>
        <strain evidence="2 3">Ms01</strain>
    </source>
</reference>
<evidence type="ECO:0000256" key="1">
    <source>
        <dbReference type="SAM" id="Coils"/>
    </source>
</evidence>
<evidence type="ECO:0000313" key="3">
    <source>
        <dbReference type="Proteomes" id="UP000317904"/>
    </source>
</evidence>
<accession>A0A502M6V1</accession>
<dbReference type="AlphaFoldDB" id="A0A502M6V1"/>
<keyword evidence="1" id="KW-0175">Coiled coil</keyword>
<feature type="coiled-coil region" evidence="1">
    <location>
        <begin position="533"/>
        <end position="642"/>
    </location>
</feature>
<proteinExistence type="predicted"/>
<feature type="coiled-coil region" evidence="1">
    <location>
        <begin position="66"/>
        <end position="93"/>
    </location>
</feature>
<sequence>MSRKDDERKNKKILSVFAAGATLALGTLTYALIDGKSVLRFKDALKAAKELNEDKNLNDTIEFSDYKDLKHELNDLVNKYSQLEKEYLKSNKKSYEGAVDLINQITKVRDDVIEKIYLESDYSRIIADNDYLDNDIKTDLKSLLDKLDNISSLTDQNSKDLTKLLNDFLVNNQVALERGLSRVDNLKNGLNELISRIQDNDTLSELKTKLEKAFADIPTDINRNNFLNVIKDLDTLYKESLKIIDDNDRETLRNRLTALSSSAGTLLVDKYLTDDEAKASLTSEKTDSDTLLEQKQPEIIDLRNKIEEITFAIETAKDAINKAKIKEAREKLTATIARAKEIHPRLVDFEAKSIITLALKKAQAVNDNQDSTADELNKTNEDLINDIQRAILLNQKNALSKQLREINKLLTEAKNNVEETVGIETLQEARDKLIDIIKKTEDDLKNNIIDDSDFKKATSAIKTVLDESKVSIDKFFNENNKENLKRTILRANRLKKEYEKYPDLANDLRELNNIISANPFNENDNDQTLISKNNNIKTVYDRLLAKLDKYKAKKELESIIAEAKKLKIDVDDASLDSKALQAEINKAQTNIDGKETAVLEADSDSLRAKINEFRLQLESSRVAKAKEKIAELRKKAEILLKDPTLDETLRKKLQSVYDLTNDLDGLASPQLNELANDLKAKSDAAEKDILTKKYNSVAKELRDKVELFKVDKKTVANLDKYQKDLESFLAANGGGA</sequence>
<organism evidence="2 3">
    <name type="scientific">Mycoplasma struthionis</name>
    <dbReference type="NCBI Taxonomy" id="538220"/>
    <lineage>
        <taxon>Bacteria</taxon>
        <taxon>Bacillati</taxon>
        <taxon>Mycoplasmatota</taxon>
        <taxon>Mollicutes</taxon>
        <taxon>Mycoplasmataceae</taxon>
        <taxon>Mycoplasma</taxon>
    </lineage>
</organism>
<feature type="coiled-coil region" evidence="1">
    <location>
        <begin position="322"/>
        <end position="443"/>
    </location>
</feature>
<comment type="caution">
    <text evidence="2">The sequence shown here is derived from an EMBL/GenBank/DDBJ whole genome shotgun (WGS) entry which is preliminary data.</text>
</comment>
<protein>
    <submittedName>
        <fullName evidence="2">Uncharacterized protein</fullName>
    </submittedName>
</protein>
<name>A0A502M6V1_9MOLU</name>
<dbReference type="EMBL" id="VFSY01000003">
    <property type="protein sequence ID" value="TPI02960.1"/>
    <property type="molecule type" value="Genomic_DNA"/>
</dbReference>
<dbReference type="Proteomes" id="UP000317904">
    <property type="component" value="Unassembled WGS sequence"/>
</dbReference>
<evidence type="ECO:0000313" key="2">
    <source>
        <dbReference type="EMBL" id="TPI02960.1"/>
    </source>
</evidence>
<dbReference type="RefSeq" id="WP_140700858.1">
    <property type="nucleotide sequence ID" value="NZ_VFSY01000003.1"/>
</dbReference>